<feature type="region of interest" description="Disordered" evidence="1">
    <location>
        <begin position="83"/>
        <end position="119"/>
    </location>
</feature>
<reference evidence="2 3" key="1">
    <citation type="submission" date="2014-06" db="EMBL/GenBank/DDBJ databases">
        <title>Evolutionary Origins and Diversification of the Mycorrhizal Mutualists.</title>
        <authorList>
            <consortium name="DOE Joint Genome Institute"/>
            <consortium name="Mycorrhizal Genomics Consortium"/>
            <person name="Kohler A."/>
            <person name="Kuo A."/>
            <person name="Nagy L.G."/>
            <person name="Floudas D."/>
            <person name="Copeland A."/>
            <person name="Barry K.W."/>
            <person name="Cichocki N."/>
            <person name="Veneault-Fourrey C."/>
            <person name="LaButti K."/>
            <person name="Lindquist E.A."/>
            <person name="Lipzen A."/>
            <person name="Lundell T."/>
            <person name="Morin E."/>
            <person name="Murat C."/>
            <person name="Riley R."/>
            <person name="Ohm R."/>
            <person name="Sun H."/>
            <person name="Tunlid A."/>
            <person name="Henrissat B."/>
            <person name="Grigoriev I.V."/>
            <person name="Hibbett D.S."/>
            <person name="Martin F."/>
        </authorList>
    </citation>
    <scope>NUCLEOTIDE SEQUENCE [LARGE SCALE GENOMIC DNA]</scope>
    <source>
        <strain evidence="2 3">SS14</strain>
    </source>
</reference>
<evidence type="ECO:0000256" key="1">
    <source>
        <dbReference type="SAM" id="MobiDB-lite"/>
    </source>
</evidence>
<accession>A0A0C9VQK7</accession>
<feature type="compositionally biased region" description="Polar residues" evidence="1">
    <location>
        <begin position="110"/>
        <end position="119"/>
    </location>
</feature>
<gene>
    <name evidence="2" type="ORF">M422DRAFT_256466</name>
</gene>
<protein>
    <submittedName>
        <fullName evidence="2">Uncharacterized protein</fullName>
    </submittedName>
</protein>
<evidence type="ECO:0000313" key="3">
    <source>
        <dbReference type="Proteomes" id="UP000054279"/>
    </source>
</evidence>
<dbReference type="EMBL" id="KN837143">
    <property type="protein sequence ID" value="KIJ40505.1"/>
    <property type="molecule type" value="Genomic_DNA"/>
</dbReference>
<dbReference type="Proteomes" id="UP000054279">
    <property type="component" value="Unassembled WGS sequence"/>
</dbReference>
<evidence type="ECO:0000313" key="2">
    <source>
        <dbReference type="EMBL" id="KIJ40505.1"/>
    </source>
</evidence>
<proteinExistence type="predicted"/>
<dbReference type="AlphaFoldDB" id="A0A0C9VQK7"/>
<dbReference type="HOGENOM" id="CLU_1866408_0_0_1"/>
<organism evidence="2 3">
    <name type="scientific">Sphaerobolus stellatus (strain SS14)</name>
    <dbReference type="NCBI Taxonomy" id="990650"/>
    <lineage>
        <taxon>Eukaryota</taxon>
        <taxon>Fungi</taxon>
        <taxon>Dikarya</taxon>
        <taxon>Basidiomycota</taxon>
        <taxon>Agaricomycotina</taxon>
        <taxon>Agaricomycetes</taxon>
        <taxon>Phallomycetidae</taxon>
        <taxon>Geastrales</taxon>
        <taxon>Sphaerobolaceae</taxon>
        <taxon>Sphaerobolus</taxon>
    </lineage>
</organism>
<keyword evidence="3" id="KW-1185">Reference proteome</keyword>
<name>A0A0C9VQK7_SPHS4</name>
<sequence>MIEQLLKELDIVNELFDDLTERTQDRFQEISKLKTQRLEWILSVDKALRLDDDAISACTIHRFFYILEEILLILALAAEETENADSGSESDRSDSVITPSWLSGRKSHNHTATSPQFEKSQISQIFTKEHTDIAHWY</sequence>